<proteinExistence type="predicted"/>
<protein>
    <submittedName>
        <fullName evidence="1">Uncharacterized protein</fullName>
    </submittedName>
</protein>
<reference evidence="1 2" key="1">
    <citation type="submission" date="2014-11" db="EMBL/GenBank/DDBJ databases">
        <title>Genetic blueprint of the zoonotic pathogen Toxocara canis.</title>
        <authorList>
            <person name="Zhu X.-Q."/>
            <person name="Korhonen P.K."/>
            <person name="Cai H."/>
            <person name="Young N.D."/>
            <person name="Nejsum P."/>
            <person name="von Samson-Himmelstjerna G."/>
            <person name="Boag P.R."/>
            <person name="Tan P."/>
            <person name="Li Q."/>
            <person name="Min J."/>
            <person name="Yang Y."/>
            <person name="Wang X."/>
            <person name="Fang X."/>
            <person name="Hall R.S."/>
            <person name="Hofmann A."/>
            <person name="Sternberg P.W."/>
            <person name="Jex A.R."/>
            <person name="Gasser R.B."/>
        </authorList>
    </citation>
    <scope>NUCLEOTIDE SEQUENCE [LARGE SCALE GENOMIC DNA]</scope>
    <source>
        <strain evidence="1">PN_DK_2014</strain>
    </source>
</reference>
<organism evidence="1 2">
    <name type="scientific">Toxocara canis</name>
    <name type="common">Canine roundworm</name>
    <dbReference type="NCBI Taxonomy" id="6265"/>
    <lineage>
        <taxon>Eukaryota</taxon>
        <taxon>Metazoa</taxon>
        <taxon>Ecdysozoa</taxon>
        <taxon>Nematoda</taxon>
        <taxon>Chromadorea</taxon>
        <taxon>Rhabditida</taxon>
        <taxon>Spirurina</taxon>
        <taxon>Ascaridomorpha</taxon>
        <taxon>Ascaridoidea</taxon>
        <taxon>Toxocaridae</taxon>
        <taxon>Toxocara</taxon>
    </lineage>
</organism>
<name>A0A0B2V9Q4_TOXCA</name>
<accession>A0A0B2V9Q4</accession>
<dbReference type="AlphaFoldDB" id="A0A0B2V9Q4"/>
<keyword evidence="2" id="KW-1185">Reference proteome</keyword>
<evidence type="ECO:0000313" key="2">
    <source>
        <dbReference type="Proteomes" id="UP000031036"/>
    </source>
</evidence>
<evidence type="ECO:0000313" key="1">
    <source>
        <dbReference type="EMBL" id="KHN78219.1"/>
    </source>
</evidence>
<gene>
    <name evidence="1" type="ORF">Tcan_06335</name>
</gene>
<sequence>MNALLAPIEKELVVCICPFEHDPSTAGTSMDLYSHLNIKSTVITSNHLNPIISLQRNDVLYIETAVA</sequence>
<dbReference type="EMBL" id="JPKZ01002145">
    <property type="protein sequence ID" value="KHN78219.1"/>
    <property type="molecule type" value="Genomic_DNA"/>
</dbReference>
<dbReference type="Proteomes" id="UP000031036">
    <property type="component" value="Unassembled WGS sequence"/>
</dbReference>
<comment type="caution">
    <text evidence="1">The sequence shown here is derived from an EMBL/GenBank/DDBJ whole genome shotgun (WGS) entry which is preliminary data.</text>
</comment>